<dbReference type="InterPro" id="IPR036118">
    <property type="entry name" value="UreE_N_sf"/>
</dbReference>
<dbReference type="EMBL" id="BMPI01000014">
    <property type="protein sequence ID" value="GGM30112.1"/>
    <property type="molecule type" value="Genomic_DNA"/>
</dbReference>
<name>A0A917WUL3_9ACTN</name>
<dbReference type="Proteomes" id="UP000642070">
    <property type="component" value="Unassembled WGS sequence"/>
</dbReference>
<evidence type="ECO:0000259" key="1">
    <source>
        <dbReference type="SMART" id="SM00988"/>
    </source>
</evidence>
<proteinExistence type="predicted"/>
<evidence type="ECO:0000313" key="3">
    <source>
        <dbReference type="Proteomes" id="UP000642070"/>
    </source>
</evidence>
<evidence type="ECO:0000313" key="2">
    <source>
        <dbReference type="EMBL" id="GGM30112.1"/>
    </source>
</evidence>
<dbReference type="Pfam" id="PF02814">
    <property type="entry name" value="UreE_N"/>
    <property type="match status" value="1"/>
</dbReference>
<keyword evidence="3" id="KW-1185">Reference proteome</keyword>
<protein>
    <submittedName>
        <fullName evidence="2">Urease accessory protein UreE</fullName>
    </submittedName>
</protein>
<dbReference type="GO" id="GO:0065003">
    <property type="term" value="P:protein-containing complex assembly"/>
    <property type="evidence" value="ECO:0007669"/>
    <property type="project" value="InterPro"/>
</dbReference>
<dbReference type="Pfam" id="PF05194">
    <property type="entry name" value="UreE_C"/>
    <property type="match status" value="1"/>
</dbReference>
<reference evidence="2" key="1">
    <citation type="journal article" date="2014" name="Int. J. Syst. Evol. Microbiol.">
        <title>Complete genome sequence of Corynebacterium casei LMG S-19264T (=DSM 44701T), isolated from a smear-ripened cheese.</title>
        <authorList>
            <consortium name="US DOE Joint Genome Institute (JGI-PGF)"/>
            <person name="Walter F."/>
            <person name="Albersmeier A."/>
            <person name="Kalinowski J."/>
            <person name="Ruckert C."/>
        </authorList>
    </citation>
    <scope>NUCLEOTIDE SEQUENCE</scope>
    <source>
        <strain evidence="2">JCM 19831</strain>
    </source>
</reference>
<dbReference type="GO" id="GO:0019627">
    <property type="term" value="P:urea metabolic process"/>
    <property type="evidence" value="ECO:0007669"/>
    <property type="project" value="InterPro"/>
</dbReference>
<dbReference type="SMART" id="SM00988">
    <property type="entry name" value="UreE_N"/>
    <property type="match status" value="1"/>
</dbReference>
<gene>
    <name evidence="2" type="primary">ureE</name>
    <name evidence="2" type="ORF">GCM10007977_034240</name>
</gene>
<accession>A0A917WUL3</accession>
<dbReference type="InterPro" id="IPR007864">
    <property type="entry name" value="UreE_C_dom"/>
</dbReference>
<dbReference type="Gene3D" id="2.60.260.20">
    <property type="entry name" value="Urease metallochaperone UreE, N-terminal domain"/>
    <property type="match status" value="1"/>
</dbReference>
<dbReference type="GO" id="GO:0016151">
    <property type="term" value="F:nickel cation binding"/>
    <property type="evidence" value="ECO:0007669"/>
    <property type="project" value="InterPro"/>
</dbReference>
<organism evidence="2 3">
    <name type="scientific">Dactylosporangium sucinum</name>
    <dbReference type="NCBI Taxonomy" id="1424081"/>
    <lineage>
        <taxon>Bacteria</taxon>
        <taxon>Bacillati</taxon>
        <taxon>Actinomycetota</taxon>
        <taxon>Actinomycetes</taxon>
        <taxon>Micromonosporales</taxon>
        <taxon>Micromonosporaceae</taxon>
        <taxon>Dactylosporangium</taxon>
    </lineage>
</organism>
<dbReference type="AlphaFoldDB" id="A0A917WUL3"/>
<dbReference type="SUPFAM" id="SSF69287">
    <property type="entry name" value="Urease metallochaperone UreE, N-terminal domain"/>
    <property type="match status" value="1"/>
</dbReference>
<feature type="domain" description="UreE urease accessory N-terminal" evidence="1">
    <location>
        <begin position="22"/>
        <end position="87"/>
    </location>
</feature>
<sequence length="193" mass="21069">MRPGPRRRRYGHAVRIESVLGNLDDPRWRGTGAPARTDVLRLEQWETRQPHVSKVTDGGVTVTVSLPPGTRLHDGDVLWCDPDGTSVIVARLDLGEIMIVDLPRPDPVAADSAIRIALELGHALGHRHWPAVVKGDQVFVPVVPGRDVMDALMRAGRFAMIAYRYLPGAEVVPYLAPHEARRLFGDATGAATG</sequence>
<reference evidence="2" key="2">
    <citation type="submission" date="2020-09" db="EMBL/GenBank/DDBJ databases">
        <authorList>
            <person name="Sun Q."/>
            <person name="Ohkuma M."/>
        </authorList>
    </citation>
    <scope>NUCLEOTIDE SEQUENCE</scope>
    <source>
        <strain evidence="2">JCM 19831</strain>
    </source>
</reference>
<comment type="caution">
    <text evidence="2">The sequence shown here is derived from an EMBL/GenBank/DDBJ whole genome shotgun (WGS) entry which is preliminary data.</text>
</comment>
<dbReference type="InterPro" id="IPR004029">
    <property type="entry name" value="UreE_N"/>
</dbReference>